<feature type="transmembrane region" description="Helical" evidence="1">
    <location>
        <begin position="19"/>
        <end position="39"/>
    </location>
</feature>
<organism evidence="2 3">
    <name type="scientific">Cellulomonas uda</name>
    <dbReference type="NCBI Taxonomy" id="1714"/>
    <lineage>
        <taxon>Bacteria</taxon>
        <taxon>Bacillati</taxon>
        <taxon>Actinomycetota</taxon>
        <taxon>Actinomycetes</taxon>
        <taxon>Micrococcales</taxon>
        <taxon>Cellulomonadaceae</taxon>
        <taxon>Cellulomonas</taxon>
    </lineage>
</organism>
<comment type="caution">
    <text evidence="2">The sequence shown here is derived from an EMBL/GenBank/DDBJ whole genome shotgun (WGS) entry which is preliminary data.</text>
</comment>
<evidence type="ECO:0000313" key="3">
    <source>
        <dbReference type="Proteomes" id="UP000315842"/>
    </source>
</evidence>
<name>A0A4Y3KEU1_CELUD</name>
<keyword evidence="3" id="KW-1185">Reference proteome</keyword>
<keyword evidence="1" id="KW-1133">Transmembrane helix</keyword>
<dbReference type="Proteomes" id="UP000315842">
    <property type="component" value="Unassembled WGS sequence"/>
</dbReference>
<accession>A0A4Y3KEU1</accession>
<dbReference type="RefSeq" id="WP_166772047.1">
    <property type="nucleotide sequence ID" value="NZ_BJLP01000041.1"/>
</dbReference>
<gene>
    <name evidence="2" type="ORF">CUD01_23480</name>
</gene>
<dbReference type="EMBL" id="BJLP01000041">
    <property type="protein sequence ID" value="GEA81904.1"/>
    <property type="molecule type" value="Genomic_DNA"/>
</dbReference>
<evidence type="ECO:0000256" key="1">
    <source>
        <dbReference type="SAM" id="Phobius"/>
    </source>
</evidence>
<dbReference type="AlphaFoldDB" id="A0A4Y3KEU1"/>
<reference evidence="2 3" key="1">
    <citation type="submission" date="2019-06" db="EMBL/GenBank/DDBJ databases">
        <title>Whole genome shotgun sequence of Cellulomonas uda NBRC 3747.</title>
        <authorList>
            <person name="Hosoyama A."/>
            <person name="Uohara A."/>
            <person name="Ohji S."/>
            <person name="Ichikawa N."/>
        </authorList>
    </citation>
    <scope>NUCLEOTIDE SEQUENCE [LARGE SCALE GENOMIC DNA]</scope>
    <source>
        <strain evidence="2 3">NBRC 3747</strain>
    </source>
</reference>
<protein>
    <submittedName>
        <fullName evidence="2">Uncharacterized protein</fullName>
    </submittedName>
</protein>
<keyword evidence="1" id="KW-0472">Membrane</keyword>
<sequence>MVVQVCAGLTYVFVWEGRVPPALELAGFALVVVGVLTVIDRARRAPVPAG</sequence>
<evidence type="ECO:0000313" key="2">
    <source>
        <dbReference type="EMBL" id="GEA81904.1"/>
    </source>
</evidence>
<proteinExistence type="predicted"/>
<keyword evidence="1" id="KW-0812">Transmembrane</keyword>